<keyword evidence="2" id="KW-1185">Reference proteome</keyword>
<organism evidence="1 2">
    <name type="scientific">Actinorhabdospora filicis</name>
    <dbReference type="NCBI Taxonomy" id="1785913"/>
    <lineage>
        <taxon>Bacteria</taxon>
        <taxon>Bacillati</taxon>
        <taxon>Actinomycetota</taxon>
        <taxon>Actinomycetes</taxon>
        <taxon>Micromonosporales</taxon>
        <taxon>Micromonosporaceae</taxon>
        <taxon>Actinorhabdospora</taxon>
    </lineage>
</organism>
<accession>A0A9W6WA24</accession>
<evidence type="ECO:0000313" key="2">
    <source>
        <dbReference type="Proteomes" id="UP001165079"/>
    </source>
</evidence>
<proteinExistence type="predicted"/>
<reference evidence="1" key="1">
    <citation type="submission" date="2023-03" db="EMBL/GenBank/DDBJ databases">
        <title>Actinorhabdospora filicis NBRC 111898.</title>
        <authorList>
            <person name="Ichikawa N."/>
            <person name="Sato H."/>
            <person name="Tonouchi N."/>
        </authorList>
    </citation>
    <scope>NUCLEOTIDE SEQUENCE</scope>
    <source>
        <strain evidence="1">NBRC 111898</strain>
    </source>
</reference>
<name>A0A9W6WA24_9ACTN</name>
<comment type="caution">
    <text evidence="1">The sequence shown here is derived from an EMBL/GenBank/DDBJ whole genome shotgun (WGS) entry which is preliminary data.</text>
</comment>
<gene>
    <name evidence="1" type="ORF">Afil01_29630</name>
</gene>
<protein>
    <submittedName>
        <fullName evidence="1">Uncharacterized protein</fullName>
    </submittedName>
</protein>
<dbReference type="EMBL" id="BSTX01000002">
    <property type="protein sequence ID" value="GLZ78156.1"/>
    <property type="molecule type" value="Genomic_DNA"/>
</dbReference>
<dbReference type="Proteomes" id="UP001165079">
    <property type="component" value="Unassembled WGS sequence"/>
</dbReference>
<sequence length="60" mass="6760">MTSVHTRERTPYDGIHAPDGHTHECCVACTIKNSTNRSNNTVLWPCPEVKALRRKAGLRE</sequence>
<evidence type="ECO:0000313" key="1">
    <source>
        <dbReference type="EMBL" id="GLZ78156.1"/>
    </source>
</evidence>
<dbReference type="RefSeq" id="WP_285663327.1">
    <property type="nucleotide sequence ID" value="NZ_BSTX01000002.1"/>
</dbReference>
<dbReference type="AlphaFoldDB" id="A0A9W6WA24"/>